<comment type="caution">
    <text evidence="1">The sequence shown here is derived from an EMBL/GenBank/DDBJ whole genome shotgun (WGS) entry which is preliminary data.</text>
</comment>
<dbReference type="EMBL" id="SIDB01000001">
    <property type="protein sequence ID" value="KAI3438836.1"/>
    <property type="molecule type" value="Genomic_DNA"/>
</dbReference>
<evidence type="ECO:0008006" key="3">
    <source>
        <dbReference type="Google" id="ProtNLM"/>
    </source>
</evidence>
<dbReference type="AlphaFoldDB" id="A0A9D4Z3D5"/>
<dbReference type="Proteomes" id="UP001055712">
    <property type="component" value="Unassembled WGS sequence"/>
</dbReference>
<reference evidence="1" key="2">
    <citation type="submission" date="2020-11" db="EMBL/GenBank/DDBJ databases">
        <authorList>
            <person name="Cecchin M."/>
            <person name="Marcolungo L."/>
            <person name="Rossato M."/>
            <person name="Girolomoni L."/>
            <person name="Cosentino E."/>
            <person name="Cuine S."/>
            <person name="Li-Beisson Y."/>
            <person name="Delledonne M."/>
            <person name="Ballottari M."/>
        </authorList>
    </citation>
    <scope>NUCLEOTIDE SEQUENCE</scope>
    <source>
        <strain evidence="1">211/11P</strain>
        <tissue evidence="1">Whole cell</tissue>
    </source>
</reference>
<accession>A0A9D4Z3D5</accession>
<keyword evidence="2" id="KW-1185">Reference proteome</keyword>
<reference evidence="1" key="1">
    <citation type="journal article" date="2019" name="Plant J.">
        <title>Chlorella vulgaris genome assembly and annotation reveals the molecular basis for metabolic acclimation to high light conditions.</title>
        <authorList>
            <person name="Cecchin M."/>
            <person name="Marcolungo L."/>
            <person name="Rossato M."/>
            <person name="Girolomoni L."/>
            <person name="Cosentino E."/>
            <person name="Cuine S."/>
            <person name="Li-Beisson Y."/>
            <person name="Delledonne M."/>
            <person name="Ballottari M."/>
        </authorList>
    </citation>
    <scope>NUCLEOTIDE SEQUENCE</scope>
    <source>
        <strain evidence="1">211/11P</strain>
    </source>
</reference>
<organism evidence="1 2">
    <name type="scientific">Chlorella vulgaris</name>
    <name type="common">Green alga</name>
    <dbReference type="NCBI Taxonomy" id="3077"/>
    <lineage>
        <taxon>Eukaryota</taxon>
        <taxon>Viridiplantae</taxon>
        <taxon>Chlorophyta</taxon>
        <taxon>core chlorophytes</taxon>
        <taxon>Trebouxiophyceae</taxon>
        <taxon>Chlorellales</taxon>
        <taxon>Chlorellaceae</taxon>
        <taxon>Chlorella clade</taxon>
        <taxon>Chlorella</taxon>
    </lineage>
</organism>
<proteinExistence type="predicted"/>
<dbReference type="InterPro" id="IPR010865">
    <property type="entry name" value="DUF1499"/>
</dbReference>
<evidence type="ECO:0000313" key="2">
    <source>
        <dbReference type="Proteomes" id="UP001055712"/>
    </source>
</evidence>
<sequence length="163" mass="16704">MGAALSAPVINDVSTSVADPPVHTKSSHPAVLSDRVKEAIEKHYSHIQPLRVSGRDAATVFAATKTAASSLPRASIVHEDAAAGVLELLDVTALARFKDDVAVRVRQSGNDVVVDVRSASRVGKGDLGANAARIQKYLAAVQAELADAPAAATQAAPAAPGKL</sequence>
<dbReference type="Pfam" id="PF07386">
    <property type="entry name" value="DUF1499"/>
    <property type="match status" value="1"/>
</dbReference>
<evidence type="ECO:0000313" key="1">
    <source>
        <dbReference type="EMBL" id="KAI3438836.1"/>
    </source>
</evidence>
<gene>
    <name evidence="1" type="ORF">D9Q98_001253</name>
</gene>
<dbReference type="OrthoDB" id="540864at2759"/>
<name>A0A9D4Z3D5_CHLVU</name>
<protein>
    <recommendedName>
        <fullName evidence="3">DUF1499 domain-containing protein</fullName>
    </recommendedName>
</protein>